<feature type="transmembrane region" description="Helical" evidence="1">
    <location>
        <begin position="139"/>
        <end position="160"/>
    </location>
</feature>
<dbReference type="AlphaFoldDB" id="A0A2A2H3R7"/>
<dbReference type="OrthoDB" id="71268at2157"/>
<reference evidence="2 3" key="1">
    <citation type="journal article" date="2017" name="BMC Genomics">
        <title>Genomic analysis of methanogenic archaea reveals a shift towards energy conservation.</title>
        <authorList>
            <person name="Gilmore S.P."/>
            <person name="Henske J.K."/>
            <person name="Sexton J.A."/>
            <person name="Solomon K.V."/>
            <person name="Seppala S."/>
            <person name="Yoo J.I."/>
            <person name="Huyett L.M."/>
            <person name="Pressman A."/>
            <person name="Cogan J.Z."/>
            <person name="Kivenson V."/>
            <person name="Peng X."/>
            <person name="Tan Y."/>
            <person name="Valentine D.L."/>
            <person name="O'Malley M.A."/>
        </authorList>
    </citation>
    <scope>NUCLEOTIDE SEQUENCE [LARGE SCALE GENOMIC DNA]</scope>
    <source>
        <strain evidence="2 3">M.o.H.</strain>
    </source>
</reference>
<dbReference type="Proteomes" id="UP000217784">
    <property type="component" value="Unassembled WGS sequence"/>
</dbReference>
<gene>
    <name evidence="2" type="ORF">ASJ80_02815</name>
</gene>
<dbReference type="RefSeq" id="WP_069583660.1">
    <property type="nucleotide sequence ID" value="NZ_LMVM01000033.1"/>
</dbReference>
<keyword evidence="3" id="KW-1185">Reference proteome</keyword>
<evidence type="ECO:0000313" key="2">
    <source>
        <dbReference type="EMBL" id="PAV03964.1"/>
    </source>
</evidence>
<keyword evidence="1" id="KW-1133">Transmembrane helix</keyword>
<organism evidence="2 3">
    <name type="scientific">Methanobacterium bryantii</name>
    <dbReference type="NCBI Taxonomy" id="2161"/>
    <lineage>
        <taxon>Archaea</taxon>
        <taxon>Methanobacteriati</taxon>
        <taxon>Methanobacteriota</taxon>
        <taxon>Methanomada group</taxon>
        <taxon>Methanobacteria</taxon>
        <taxon>Methanobacteriales</taxon>
        <taxon>Methanobacteriaceae</taxon>
        <taxon>Methanobacterium</taxon>
    </lineage>
</organism>
<feature type="transmembrane region" description="Helical" evidence="1">
    <location>
        <begin position="70"/>
        <end position="89"/>
    </location>
</feature>
<name>A0A2A2H3R7_METBR</name>
<evidence type="ECO:0000313" key="3">
    <source>
        <dbReference type="Proteomes" id="UP000217784"/>
    </source>
</evidence>
<sequence length="530" mass="59389">MFNHKIVNKNLLIIIPSIIAFFIGIIPTLQYGWPLSWDIIHHVHIAEVYAQYGFTLTDPLISLQNGPQKIGYVPLFHLFIAAIGYITKINYFQIARCLQPLIAAGIVFSVSYVGYKFYGLTAGVSAGFLILSSNLVNRIVLPIPENIALIIFPIAVYLFYISLKRDTDTYKYALISGLLFILMVSIHQSAAFLLFLTITSFIIVKSILSRDIYVFKKYIVWILPPVCAAVIALTAVLILDTSLIHNILQNGIGAVTGYKDSISYNYNQPLNLIRYVWQLGIMALLFALIGAVASYKLDLPKAVKDKSALLIVWIAVMFIFSKINWFGLNMISYRVLIYILIPLSILGGFGLYQVYNWGKQKKISNLPVGHLILGIIFLLATINGVLIASNPKIATFGAQTELGTISIAPPSASEIDLADWFRKNGDKDKRVVISNYYSGMFLVADTGQPLSRYNRVLIGKVNQSTLIKKDIGYLVYDKRLKFSSGNKTYRTEPGGLLYFSRDIHQVIPEYAKIVYENNDFIVCKVQTAKT</sequence>
<dbReference type="EMBL" id="LMVM01000033">
    <property type="protein sequence ID" value="PAV03964.1"/>
    <property type="molecule type" value="Genomic_DNA"/>
</dbReference>
<accession>A0A2A2H3R7</accession>
<feature type="transmembrane region" description="Helical" evidence="1">
    <location>
        <begin position="101"/>
        <end position="119"/>
    </location>
</feature>
<feature type="transmembrane region" description="Helical" evidence="1">
    <location>
        <begin position="307"/>
        <end position="328"/>
    </location>
</feature>
<evidence type="ECO:0000256" key="1">
    <source>
        <dbReference type="SAM" id="Phobius"/>
    </source>
</evidence>
<feature type="transmembrane region" description="Helical" evidence="1">
    <location>
        <begin position="172"/>
        <end position="198"/>
    </location>
</feature>
<feature type="transmembrane region" description="Helical" evidence="1">
    <location>
        <begin position="218"/>
        <end position="239"/>
    </location>
</feature>
<keyword evidence="1" id="KW-0472">Membrane</keyword>
<proteinExistence type="predicted"/>
<protein>
    <recommendedName>
        <fullName evidence="4">Glycosyltransferase RgtA/B/C/D-like domain-containing protein</fullName>
    </recommendedName>
</protein>
<feature type="transmembrane region" description="Helical" evidence="1">
    <location>
        <begin position="275"/>
        <end position="295"/>
    </location>
</feature>
<feature type="transmembrane region" description="Helical" evidence="1">
    <location>
        <begin position="335"/>
        <end position="355"/>
    </location>
</feature>
<feature type="transmembrane region" description="Helical" evidence="1">
    <location>
        <begin position="367"/>
        <end position="388"/>
    </location>
</feature>
<keyword evidence="1" id="KW-0812">Transmembrane</keyword>
<evidence type="ECO:0008006" key="4">
    <source>
        <dbReference type="Google" id="ProtNLM"/>
    </source>
</evidence>
<feature type="transmembrane region" description="Helical" evidence="1">
    <location>
        <begin position="12"/>
        <end position="33"/>
    </location>
</feature>
<comment type="caution">
    <text evidence="2">The sequence shown here is derived from an EMBL/GenBank/DDBJ whole genome shotgun (WGS) entry which is preliminary data.</text>
</comment>